<accession>A0ABT1ZPI9</accession>
<reference evidence="2 3" key="1">
    <citation type="submission" date="2022-08" db="EMBL/GenBank/DDBJ databases">
        <title>Reclassification of Massilia species as members of the genera Telluria, Duganella, Pseudoduganella, Mokoshia gen. nov. and Zemynaea gen. nov. using orthogonal and non-orthogonal genome-based approaches.</title>
        <authorList>
            <person name="Bowman J.P."/>
        </authorList>
    </citation>
    <scope>NUCLEOTIDE SEQUENCE [LARGE SCALE GENOMIC DNA]</scope>
    <source>
        <strain evidence="2 3">JCM 31316</strain>
    </source>
</reference>
<keyword evidence="1" id="KW-0732">Signal</keyword>
<proteinExistence type="predicted"/>
<gene>
    <name evidence="2" type="ORF">NX784_09345</name>
</gene>
<organism evidence="2 3">
    <name type="scientific">Massilia pinisoli</name>
    <dbReference type="NCBI Taxonomy" id="1772194"/>
    <lineage>
        <taxon>Bacteria</taxon>
        <taxon>Pseudomonadati</taxon>
        <taxon>Pseudomonadota</taxon>
        <taxon>Betaproteobacteria</taxon>
        <taxon>Burkholderiales</taxon>
        <taxon>Oxalobacteraceae</taxon>
        <taxon>Telluria group</taxon>
        <taxon>Massilia</taxon>
    </lineage>
</organism>
<name>A0ABT1ZPI9_9BURK</name>
<dbReference type="Proteomes" id="UP001204151">
    <property type="component" value="Unassembled WGS sequence"/>
</dbReference>
<comment type="caution">
    <text evidence="2">The sequence shown here is derived from an EMBL/GenBank/DDBJ whole genome shotgun (WGS) entry which is preliminary data.</text>
</comment>
<evidence type="ECO:0000313" key="2">
    <source>
        <dbReference type="EMBL" id="MCS0581795.1"/>
    </source>
</evidence>
<feature type="chain" id="PRO_5045131120" description="DUF2147 domain-containing protein" evidence="1">
    <location>
        <begin position="17"/>
        <end position="142"/>
    </location>
</feature>
<evidence type="ECO:0008006" key="4">
    <source>
        <dbReference type="Google" id="ProtNLM"/>
    </source>
</evidence>
<dbReference type="RefSeq" id="WP_258816371.1">
    <property type="nucleotide sequence ID" value="NZ_JANUGW010000005.1"/>
</dbReference>
<sequence>MPIATLSKFCAGIAMACVLLTGHAQVSGTRWQLRVMDSKHQLKAEGTVRLTEEPETRSCMAGHWKIAVVEATTVNDQKFFPLTEPLAYEIENGNITIGRTRICDDYAFLSGKLDDDTIFGTYRAFGLGFSEEMGDFRLTKIH</sequence>
<feature type="signal peptide" evidence="1">
    <location>
        <begin position="1"/>
        <end position="16"/>
    </location>
</feature>
<dbReference type="EMBL" id="JANUGW010000005">
    <property type="protein sequence ID" value="MCS0581795.1"/>
    <property type="molecule type" value="Genomic_DNA"/>
</dbReference>
<keyword evidence="3" id="KW-1185">Reference proteome</keyword>
<evidence type="ECO:0000313" key="3">
    <source>
        <dbReference type="Proteomes" id="UP001204151"/>
    </source>
</evidence>
<evidence type="ECO:0000256" key="1">
    <source>
        <dbReference type="SAM" id="SignalP"/>
    </source>
</evidence>
<protein>
    <recommendedName>
        <fullName evidence="4">DUF2147 domain-containing protein</fullName>
    </recommendedName>
</protein>